<sequence>MNKRIKKKYLSDEEHKILRLYHTAESVQFYRFNESLNNAKSYVSIWGKPKLHDGTNNTIWADVSTYHNDKSVMVSTSIRGGK</sequence>
<organism evidence="1 2">
    <name type="scientific">Loigolactobacillus jiayinensis</name>
    <dbReference type="NCBI Taxonomy" id="2486016"/>
    <lineage>
        <taxon>Bacteria</taxon>
        <taxon>Bacillati</taxon>
        <taxon>Bacillota</taxon>
        <taxon>Bacilli</taxon>
        <taxon>Lactobacillales</taxon>
        <taxon>Lactobacillaceae</taxon>
        <taxon>Loigolactobacillus</taxon>
    </lineage>
</organism>
<gene>
    <name evidence="1" type="ORF">ACFQGP_07350</name>
</gene>
<proteinExistence type="predicted"/>
<name>A0ABW1RF66_9LACO</name>
<dbReference type="EMBL" id="JBHSSL010000041">
    <property type="protein sequence ID" value="MFC6170388.1"/>
    <property type="molecule type" value="Genomic_DNA"/>
</dbReference>
<evidence type="ECO:0000313" key="2">
    <source>
        <dbReference type="Proteomes" id="UP001596289"/>
    </source>
</evidence>
<comment type="caution">
    <text evidence="1">The sequence shown here is derived from an EMBL/GenBank/DDBJ whole genome shotgun (WGS) entry which is preliminary data.</text>
</comment>
<accession>A0ABW1RF66</accession>
<evidence type="ECO:0000313" key="1">
    <source>
        <dbReference type="EMBL" id="MFC6170388.1"/>
    </source>
</evidence>
<protein>
    <submittedName>
        <fullName evidence="1">Uncharacterized protein</fullName>
    </submittedName>
</protein>
<dbReference type="Proteomes" id="UP001596289">
    <property type="component" value="Unassembled WGS sequence"/>
</dbReference>
<keyword evidence="2" id="KW-1185">Reference proteome</keyword>
<dbReference type="RefSeq" id="WP_125552710.1">
    <property type="nucleotide sequence ID" value="NZ_JBHSSL010000041.1"/>
</dbReference>
<reference evidence="2" key="1">
    <citation type="journal article" date="2019" name="Int. J. Syst. Evol. Microbiol.">
        <title>The Global Catalogue of Microorganisms (GCM) 10K type strain sequencing project: providing services to taxonomists for standard genome sequencing and annotation.</title>
        <authorList>
            <consortium name="The Broad Institute Genomics Platform"/>
            <consortium name="The Broad Institute Genome Sequencing Center for Infectious Disease"/>
            <person name="Wu L."/>
            <person name="Ma J."/>
        </authorList>
    </citation>
    <scope>NUCLEOTIDE SEQUENCE [LARGE SCALE GENOMIC DNA]</scope>
    <source>
        <strain evidence="2">CCM 8904</strain>
    </source>
</reference>